<dbReference type="OrthoDB" id="4975281at2"/>
<dbReference type="InterPro" id="IPR042565">
    <property type="entry name" value="T7SS_EssB_C"/>
</dbReference>
<accession>A0A0R1RQ35</accession>
<dbReference type="Gene3D" id="1.25.40.680">
    <property type="entry name" value="Type VII secretion system EssB, C-terminal-like domain"/>
    <property type="match status" value="1"/>
</dbReference>
<name>A0A0R1RQ35_9LACO</name>
<keyword evidence="2" id="KW-0472">Membrane</keyword>
<evidence type="ECO:0000256" key="2">
    <source>
        <dbReference type="SAM" id="Phobius"/>
    </source>
</evidence>
<dbReference type="Pfam" id="PF10140">
    <property type="entry name" value="YukC"/>
    <property type="match status" value="1"/>
</dbReference>
<dbReference type="Proteomes" id="UP000051264">
    <property type="component" value="Unassembled WGS sequence"/>
</dbReference>
<evidence type="ECO:0000313" key="4">
    <source>
        <dbReference type="Proteomes" id="UP000051264"/>
    </source>
</evidence>
<dbReference type="AlphaFoldDB" id="A0A0R1RQ35"/>
<dbReference type="RefSeq" id="WP_025083821.1">
    <property type="nucleotide sequence ID" value="NZ_AZEX01000049.1"/>
</dbReference>
<dbReference type="NCBIfam" id="TIGR03926">
    <property type="entry name" value="T7_EssB"/>
    <property type="match status" value="1"/>
</dbReference>
<organism evidence="3 4">
    <name type="scientific">Latilactobacillus fuchuensis DSM 14340 = JCM 11249</name>
    <dbReference type="NCBI Taxonomy" id="1423747"/>
    <lineage>
        <taxon>Bacteria</taxon>
        <taxon>Bacillati</taxon>
        <taxon>Bacillota</taxon>
        <taxon>Bacilli</taxon>
        <taxon>Lactobacillales</taxon>
        <taxon>Lactobacillaceae</taxon>
        <taxon>Latilactobacillus</taxon>
    </lineage>
</organism>
<gene>
    <name evidence="3" type="ORF">FC69_GL001695</name>
</gene>
<proteinExistence type="inferred from homology"/>
<sequence length="385" mass="43206">MTQINDGQNQIEVRIEAGQFEVTLKANQYQAGQQAFIETLLAETPTLLPGQLTVTQDNELMIQYALPKWGQTLQAASQAANLQERLRLAIMLNVLGHWQGQNVNLFLAPQNIWVTEQQIRLAHRGFEGIVIPEQQDSLGFLARYKALVLNTLNPKYEYVALVNGSAAMRNPFEQSIVVAENVQAITQILQAEYRRMTLNQVPVKQSRYTWLRWGFGVLAVSTFVLAGSVGYLSGVKAPEQTRVINSQAAFMTKDYNQTTDILKADNPKQLAKSAQYVLAASYINLDNLTNQQKKTLLNQISPQSDTNTLLYWINTGRGDFKTALSLAKNLGDNQLTLYAYTKLYDVTKADDHMDGAQKQKRLKQYQASIQKYVKKLGGKANGLEK</sequence>
<dbReference type="InterPro" id="IPR018778">
    <property type="entry name" value="T7SS_EssB"/>
</dbReference>
<dbReference type="PATRIC" id="fig|1423747.3.peg.1723"/>
<dbReference type="eggNOG" id="COG4499">
    <property type="taxonomic scope" value="Bacteria"/>
</dbReference>
<evidence type="ECO:0008006" key="5">
    <source>
        <dbReference type="Google" id="ProtNLM"/>
    </source>
</evidence>
<keyword evidence="2" id="KW-0812">Transmembrane</keyword>
<protein>
    <recommendedName>
        <fullName evidence="5">Type VII secretion protein EssB</fullName>
    </recommendedName>
</protein>
<evidence type="ECO:0000256" key="1">
    <source>
        <dbReference type="ARBA" id="ARBA00010163"/>
    </source>
</evidence>
<dbReference type="STRING" id="1423747.FC69_GL001695"/>
<comment type="caution">
    <text evidence="3">The sequence shown here is derived from an EMBL/GenBank/DDBJ whole genome shotgun (WGS) entry which is preliminary data.</text>
</comment>
<dbReference type="Gene3D" id="1.10.510.10">
    <property type="entry name" value="Transferase(Phosphotransferase) domain 1"/>
    <property type="match status" value="1"/>
</dbReference>
<evidence type="ECO:0000313" key="3">
    <source>
        <dbReference type="EMBL" id="KRL59360.1"/>
    </source>
</evidence>
<keyword evidence="2" id="KW-1133">Transmembrane helix</keyword>
<reference evidence="3 4" key="1">
    <citation type="journal article" date="2015" name="Genome Announc.">
        <title>Expanding the biotechnology potential of lactobacilli through comparative genomics of 213 strains and associated genera.</title>
        <authorList>
            <person name="Sun Z."/>
            <person name="Harris H.M."/>
            <person name="McCann A."/>
            <person name="Guo C."/>
            <person name="Argimon S."/>
            <person name="Zhang W."/>
            <person name="Yang X."/>
            <person name="Jeffery I.B."/>
            <person name="Cooney J.C."/>
            <person name="Kagawa T.F."/>
            <person name="Liu W."/>
            <person name="Song Y."/>
            <person name="Salvetti E."/>
            <person name="Wrobel A."/>
            <person name="Rasinkangas P."/>
            <person name="Parkhill J."/>
            <person name="Rea M.C."/>
            <person name="O'Sullivan O."/>
            <person name="Ritari J."/>
            <person name="Douillard F.P."/>
            <person name="Paul Ross R."/>
            <person name="Yang R."/>
            <person name="Briner A.E."/>
            <person name="Felis G.E."/>
            <person name="de Vos W.M."/>
            <person name="Barrangou R."/>
            <person name="Klaenhammer T.R."/>
            <person name="Caufield P.W."/>
            <person name="Cui Y."/>
            <person name="Zhang H."/>
            <person name="O'Toole P.W."/>
        </authorList>
    </citation>
    <scope>NUCLEOTIDE SEQUENCE [LARGE SCALE GENOMIC DNA]</scope>
    <source>
        <strain evidence="3 4">DSM 14340</strain>
    </source>
</reference>
<feature type="transmembrane region" description="Helical" evidence="2">
    <location>
        <begin position="210"/>
        <end position="232"/>
    </location>
</feature>
<comment type="similarity">
    <text evidence="1">Belongs to the EssB family.</text>
</comment>
<dbReference type="EMBL" id="AZEX01000049">
    <property type="protein sequence ID" value="KRL59360.1"/>
    <property type="molecule type" value="Genomic_DNA"/>
</dbReference>